<organism evidence="1 2">
    <name type="scientific">Gloeomargarita lithophora Alchichica-D10</name>
    <dbReference type="NCBI Taxonomy" id="1188229"/>
    <lineage>
        <taxon>Bacteria</taxon>
        <taxon>Bacillati</taxon>
        <taxon>Cyanobacteriota</taxon>
        <taxon>Cyanophyceae</taxon>
        <taxon>Gloeomargaritales</taxon>
        <taxon>Gloeomargaritaceae</taxon>
        <taxon>Gloeomargarita</taxon>
    </lineage>
</organism>
<dbReference type="InterPro" id="IPR019054">
    <property type="entry name" value="Restrct_endonuc_II_AccI"/>
</dbReference>
<keyword evidence="2" id="KW-1185">Reference proteome</keyword>
<name>A0A1J0ABD9_9CYAN</name>
<dbReference type="REBASE" id="166407">
    <property type="entry name" value="GliD10ORF927P"/>
</dbReference>
<accession>A0A1J0ABD9</accession>
<dbReference type="STRING" id="1188229.GlitD10_0930"/>
<gene>
    <name evidence="1" type="ORF">GlitD10_0930</name>
</gene>
<dbReference type="EMBL" id="CP017675">
    <property type="protein sequence ID" value="APB33248.1"/>
    <property type="molecule type" value="Genomic_DNA"/>
</dbReference>
<dbReference type="KEGG" id="glt:GlitD10_0930"/>
<dbReference type="Proteomes" id="UP000180235">
    <property type="component" value="Chromosome"/>
</dbReference>
<dbReference type="RefSeq" id="WP_216634844.1">
    <property type="nucleotide sequence ID" value="NZ_CP017675.1"/>
</dbReference>
<dbReference type="Pfam" id="PF09545">
    <property type="entry name" value="RE_AccI"/>
    <property type="match status" value="1"/>
</dbReference>
<reference evidence="1 2" key="1">
    <citation type="submission" date="2016-10" db="EMBL/GenBank/DDBJ databases">
        <title>Description of Gloeomargarita lithophora gen. nov., sp. nov., a thylakoid-bearing basal-branching cyanobacterium with intracellular carbonates, and proposal for Gloeomargaritales ord. nov.</title>
        <authorList>
            <person name="Moreira D."/>
            <person name="Tavera R."/>
            <person name="Benzerara K."/>
            <person name="Skouri-Panet F."/>
            <person name="Couradeau E."/>
            <person name="Gerard E."/>
            <person name="Loussert C."/>
            <person name="Novelo E."/>
            <person name="Zivanovic Y."/>
            <person name="Lopez-Garcia P."/>
        </authorList>
    </citation>
    <scope>NUCLEOTIDE SEQUENCE [LARGE SCALE GENOMIC DNA]</scope>
    <source>
        <strain evidence="1 2">D10</strain>
    </source>
</reference>
<dbReference type="AlphaFoldDB" id="A0A1J0ABD9"/>
<evidence type="ECO:0000313" key="1">
    <source>
        <dbReference type="EMBL" id="APB33248.1"/>
    </source>
</evidence>
<proteinExistence type="predicted"/>
<protein>
    <submittedName>
        <fullName evidence="1">Uncharacterized protein</fullName>
    </submittedName>
</protein>
<evidence type="ECO:0000313" key="2">
    <source>
        <dbReference type="Proteomes" id="UP000180235"/>
    </source>
</evidence>
<sequence length="179" mass="20917">MHPFEITLSVYIENIEFEFRNDFAEWSSFLLNPRRLRGSDFLMRWSQGVWSEERITQAVNQHGEFLTIPYGPSSTAPDDDIRSFELYFERLEAAGLGKIKRPDLLVFKREDERLIMETLERLGGISELPFIQENDVNMQAILSKTLVGIECENSLWKGQLMPDYKTALRPQRRLGENLD</sequence>